<dbReference type="Gene3D" id="3.30.450.20">
    <property type="entry name" value="PAS domain"/>
    <property type="match status" value="1"/>
</dbReference>
<evidence type="ECO:0000256" key="6">
    <source>
        <dbReference type="ARBA" id="ARBA00022692"/>
    </source>
</evidence>
<organism evidence="17 18">
    <name type="scientific">Leptospira congkakensis</name>
    <dbReference type="NCBI Taxonomy" id="2484932"/>
    <lineage>
        <taxon>Bacteria</taxon>
        <taxon>Pseudomonadati</taxon>
        <taxon>Spirochaetota</taxon>
        <taxon>Spirochaetia</taxon>
        <taxon>Leptospirales</taxon>
        <taxon>Leptospiraceae</taxon>
        <taxon>Leptospira</taxon>
    </lineage>
</organism>
<name>A0A4Z1A728_9LEPT</name>
<dbReference type="InterPro" id="IPR000700">
    <property type="entry name" value="PAS-assoc_C"/>
</dbReference>
<dbReference type="InterPro" id="IPR001610">
    <property type="entry name" value="PAC"/>
</dbReference>
<dbReference type="SUPFAM" id="SSF47384">
    <property type="entry name" value="Homodimeric domain of signal transducing histidine kinase"/>
    <property type="match status" value="1"/>
</dbReference>
<dbReference type="InterPro" id="IPR005467">
    <property type="entry name" value="His_kinase_dom"/>
</dbReference>
<dbReference type="Gene3D" id="3.30.565.10">
    <property type="entry name" value="Histidine kinase-like ATPase, C-terminal domain"/>
    <property type="match status" value="1"/>
</dbReference>
<evidence type="ECO:0000256" key="7">
    <source>
        <dbReference type="ARBA" id="ARBA00022741"/>
    </source>
</evidence>
<gene>
    <name evidence="17" type="ORF">EHQ69_04440</name>
</gene>
<dbReference type="InterPro" id="IPR035965">
    <property type="entry name" value="PAS-like_dom_sf"/>
</dbReference>
<dbReference type="PROSITE" id="PS50109">
    <property type="entry name" value="HIS_KIN"/>
    <property type="match status" value="1"/>
</dbReference>
<evidence type="ECO:0000256" key="3">
    <source>
        <dbReference type="ARBA" id="ARBA00012438"/>
    </source>
</evidence>
<evidence type="ECO:0000256" key="11">
    <source>
        <dbReference type="ARBA" id="ARBA00023012"/>
    </source>
</evidence>
<evidence type="ECO:0000259" key="14">
    <source>
        <dbReference type="PROSITE" id="PS50109"/>
    </source>
</evidence>
<dbReference type="Pfam" id="PF13426">
    <property type="entry name" value="PAS_9"/>
    <property type="match status" value="1"/>
</dbReference>
<evidence type="ECO:0000256" key="2">
    <source>
        <dbReference type="ARBA" id="ARBA00004141"/>
    </source>
</evidence>
<dbReference type="EMBL" id="RQGP01000010">
    <property type="protein sequence ID" value="TGL93736.1"/>
    <property type="molecule type" value="Genomic_DNA"/>
</dbReference>
<dbReference type="GO" id="GO:0000156">
    <property type="term" value="F:phosphorelay response regulator activity"/>
    <property type="evidence" value="ECO:0007669"/>
    <property type="project" value="TreeGrafter"/>
</dbReference>
<keyword evidence="9" id="KW-0067">ATP-binding</keyword>
<dbReference type="InterPro" id="IPR036890">
    <property type="entry name" value="HATPase_C_sf"/>
</dbReference>
<sequence>MSTLPKTYEALLADLKRLEEENQMLKQSHGNKNLDHSSLINALQFTQFSIDTISDAIVWTDEDGNYVFVNDAACRNYGYTKEELLSMQMFQVDPLFTVEMWKAHWQEILERKSFSIETINRTKDGTSFPIEVTVNLVEYGGKKYNCGIIRNITERKLAENNLKQSAIRLAELNSTKDKFFSIIAHDLRGPLGTQKEFTKILSEKDSSFTDSERTSYLKMLEESSDLVYSLLENLLDWARSQTGAIQFQPISLPFYDLVQRVIGLLSLSANKKSVAIHNKIPKDLEIFADPFMIETVIRNLISNAIKYSLEGKQVTIGVLPSEQIPEPKENSKPKMVSSFKTKIDPNATIFFVKDTGVGMKEEQIQNLFRLDRKTSTLGTNQETGTGLGLILCKEFLEKHKSTLWVETEIDVGSTFFFQLVQNTKTI</sequence>
<dbReference type="RefSeq" id="WP_135588182.1">
    <property type="nucleotide sequence ID" value="NZ_RQGO01000019.1"/>
</dbReference>
<evidence type="ECO:0000256" key="12">
    <source>
        <dbReference type="ARBA" id="ARBA00023136"/>
    </source>
</evidence>
<dbReference type="EC" id="2.7.13.3" evidence="3"/>
<protein>
    <recommendedName>
        <fullName evidence="3">histidine kinase</fullName>
        <ecNumber evidence="3">2.7.13.3</ecNumber>
    </recommendedName>
</protein>
<dbReference type="AlphaFoldDB" id="A0A4Z1A728"/>
<keyword evidence="10" id="KW-1133">Transmembrane helix</keyword>
<dbReference type="NCBIfam" id="TIGR00229">
    <property type="entry name" value="sensory_box"/>
    <property type="match status" value="1"/>
</dbReference>
<keyword evidence="13" id="KW-0175">Coiled coil</keyword>
<reference evidence="17" key="1">
    <citation type="journal article" date="2019" name="PLoS Negl. Trop. Dis.">
        <title>Revisiting the worldwide diversity of Leptospira species in the environment.</title>
        <authorList>
            <person name="Vincent A.T."/>
            <person name="Schiettekatte O."/>
            <person name="Bourhy P."/>
            <person name="Veyrier F.J."/>
            <person name="Picardeau M."/>
        </authorList>
    </citation>
    <scope>NUCLEOTIDE SEQUENCE [LARGE SCALE GENOMIC DNA]</scope>
    <source>
        <strain evidence="17">201702422</strain>
    </source>
</reference>
<dbReference type="InterPro" id="IPR003594">
    <property type="entry name" value="HATPase_dom"/>
</dbReference>
<keyword evidence="6" id="KW-0812">Transmembrane</keyword>
<dbReference type="Pfam" id="PF00512">
    <property type="entry name" value="HisKA"/>
    <property type="match status" value="1"/>
</dbReference>
<dbReference type="CDD" id="cd00075">
    <property type="entry name" value="HATPase"/>
    <property type="match status" value="1"/>
</dbReference>
<feature type="domain" description="PAS" evidence="15">
    <location>
        <begin position="50"/>
        <end position="90"/>
    </location>
</feature>
<dbReference type="GO" id="GO:0007234">
    <property type="term" value="P:osmosensory signaling via phosphorelay pathway"/>
    <property type="evidence" value="ECO:0007669"/>
    <property type="project" value="TreeGrafter"/>
</dbReference>
<dbReference type="InterPro" id="IPR050351">
    <property type="entry name" value="BphY/WalK/GraS-like"/>
</dbReference>
<keyword evidence="5" id="KW-0808">Transferase</keyword>
<dbReference type="SMART" id="SM00086">
    <property type="entry name" value="PAC"/>
    <property type="match status" value="1"/>
</dbReference>
<dbReference type="OrthoDB" id="340007at2"/>
<dbReference type="GO" id="GO:0005524">
    <property type="term" value="F:ATP binding"/>
    <property type="evidence" value="ECO:0007669"/>
    <property type="project" value="UniProtKB-KW"/>
</dbReference>
<dbReference type="SUPFAM" id="SSF55785">
    <property type="entry name" value="PYP-like sensor domain (PAS domain)"/>
    <property type="match status" value="1"/>
</dbReference>
<dbReference type="InterPro" id="IPR000014">
    <property type="entry name" value="PAS"/>
</dbReference>
<keyword evidence="18" id="KW-1185">Reference proteome</keyword>
<evidence type="ECO:0000259" key="16">
    <source>
        <dbReference type="PROSITE" id="PS50113"/>
    </source>
</evidence>
<evidence type="ECO:0000313" key="17">
    <source>
        <dbReference type="EMBL" id="TGL93736.1"/>
    </source>
</evidence>
<dbReference type="GO" id="GO:0030295">
    <property type="term" value="F:protein kinase activator activity"/>
    <property type="evidence" value="ECO:0007669"/>
    <property type="project" value="TreeGrafter"/>
</dbReference>
<dbReference type="SMART" id="SM00387">
    <property type="entry name" value="HATPase_c"/>
    <property type="match status" value="1"/>
</dbReference>
<dbReference type="Pfam" id="PF02518">
    <property type="entry name" value="HATPase_c"/>
    <property type="match status" value="1"/>
</dbReference>
<dbReference type="Proteomes" id="UP000298263">
    <property type="component" value="Unassembled WGS sequence"/>
</dbReference>
<evidence type="ECO:0000256" key="4">
    <source>
        <dbReference type="ARBA" id="ARBA00022553"/>
    </source>
</evidence>
<dbReference type="GO" id="GO:0000155">
    <property type="term" value="F:phosphorelay sensor kinase activity"/>
    <property type="evidence" value="ECO:0007669"/>
    <property type="project" value="InterPro"/>
</dbReference>
<dbReference type="PANTHER" id="PTHR42878">
    <property type="entry name" value="TWO-COMPONENT HISTIDINE KINASE"/>
    <property type="match status" value="1"/>
</dbReference>
<evidence type="ECO:0000256" key="5">
    <source>
        <dbReference type="ARBA" id="ARBA00022679"/>
    </source>
</evidence>
<dbReference type="SMART" id="SM00091">
    <property type="entry name" value="PAS"/>
    <property type="match status" value="1"/>
</dbReference>
<dbReference type="InterPro" id="IPR036097">
    <property type="entry name" value="HisK_dim/P_sf"/>
</dbReference>
<dbReference type="PANTHER" id="PTHR42878:SF7">
    <property type="entry name" value="SENSOR HISTIDINE KINASE GLRK"/>
    <property type="match status" value="1"/>
</dbReference>
<dbReference type="Gene3D" id="1.10.287.130">
    <property type="match status" value="1"/>
</dbReference>
<dbReference type="InterPro" id="IPR003661">
    <property type="entry name" value="HisK_dim/P_dom"/>
</dbReference>
<feature type="domain" description="Histidine kinase" evidence="14">
    <location>
        <begin position="182"/>
        <end position="423"/>
    </location>
</feature>
<evidence type="ECO:0000256" key="13">
    <source>
        <dbReference type="SAM" id="Coils"/>
    </source>
</evidence>
<evidence type="ECO:0000256" key="8">
    <source>
        <dbReference type="ARBA" id="ARBA00022777"/>
    </source>
</evidence>
<evidence type="ECO:0000313" key="18">
    <source>
        <dbReference type="Proteomes" id="UP000298263"/>
    </source>
</evidence>
<dbReference type="InterPro" id="IPR004358">
    <property type="entry name" value="Sig_transdc_His_kin-like_C"/>
</dbReference>
<dbReference type="SUPFAM" id="SSF55874">
    <property type="entry name" value="ATPase domain of HSP90 chaperone/DNA topoisomerase II/histidine kinase"/>
    <property type="match status" value="1"/>
</dbReference>
<dbReference type="CDD" id="cd00130">
    <property type="entry name" value="PAS"/>
    <property type="match status" value="1"/>
</dbReference>
<dbReference type="PROSITE" id="PS50113">
    <property type="entry name" value="PAC"/>
    <property type="match status" value="1"/>
</dbReference>
<keyword evidence="8 17" id="KW-0418">Kinase</keyword>
<evidence type="ECO:0000256" key="10">
    <source>
        <dbReference type="ARBA" id="ARBA00022989"/>
    </source>
</evidence>
<comment type="subcellular location">
    <subcellularLocation>
        <location evidence="2">Membrane</location>
        <topology evidence="2">Multi-pass membrane protein</topology>
    </subcellularLocation>
</comment>
<comment type="caution">
    <text evidence="17">The sequence shown here is derived from an EMBL/GenBank/DDBJ whole genome shotgun (WGS) entry which is preliminary data.</text>
</comment>
<keyword evidence="7" id="KW-0547">Nucleotide-binding</keyword>
<dbReference type="SMART" id="SM00388">
    <property type="entry name" value="HisKA"/>
    <property type="match status" value="1"/>
</dbReference>
<evidence type="ECO:0000259" key="15">
    <source>
        <dbReference type="PROSITE" id="PS50112"/>
    </source>
</evidence>
<keyword evidence="12" id="KW-0472">Membrane</keyword>
<feature type="coiled-coil region" evidence="13">
    <location>
        <begin position="8"/>
        <end position="35"/>
    </location>
</feature>
<dbReference type="CDD" id="cd00082">
    <property type="entry name" value="HisKA"/>
    <property type="match status" value="1"/>
</dbReference>
<dbReference type="GO" id="GO:0016020">
    <property type="term" value="C:membrane"/>
    <property type="evidence" value="ECO:0007669"/>
    <property type="project" value="UniProtKB-SubCell"/>
</dbReference>
<feature type="domain" description="PAC" evidence="16">
    <location>
        <begin position="112"/>
        <end position="164"/>
    </location>
</feature>
<evidence type="ECO:0000256" key="9">
    <source>
        <dbReference type="ARBA" id="ARBA00022840"/>
    </source>
</evidence>
<comment type="catalytic activity">
    <reaction evidence="1">
        <text>ATP + protein L-histidine = ADP + protein N-phospho-L-histidine.</text>
        <dbReference type="EC" id="2.7.13.3"/>
    </reaction>
</comment>
<accession>A0A4Z1A728</accession>
<proteinExistence type="predicted"/>
<evidence type="ECO:0000256" key="1">
    <source>
        <dbReference type="ARBA" id="ARBA00000085"/>
    </source>
</evidence>
<keyword evidence="11" id="KW-0902">Two-component regulatory system</keyword>
<dbReference type="PROSITE" id="PS50112">
    <property type="entry name" value="PAS"/>
    <property type="match status" value="1"/>
</dbReference>
<dbReference type="PRINTS" id="PR00344">
    <property type="entry name" value="BCTRLSENSOR"/>
</dbReference>
<keyword evidence="4" id="KW-0597">Phosphoprotein</keyword>